<evidence type="ECO:0000256" key="1">
    <source>
        <dbReference type="SAM" id="MobiDB-lite"/>
    </source>
</evidence>
<accession>A0ABW3MUZ2</accession>
<protein>
    <recommendedName>
        <fullName evidence="4">Secreted protein</fullName>
    </recommendedName>
</protein>
<gene>
    <name evidence="2" type="ORF">ACFQ2V_06190</name>
</gene>
<dbReference type="RefSeq" id="WP_386051740.1">
    <property type="nucleotide sequence ID" value="NZ_JBHTKH010000003.1"/>
</dbReference>
<keyword evidence="3" id="KW-1185">Reference proteome</keyword>
<dbReference type="Proteomes" id="UP001597046">
    <property type="component" value="Unassembled WGS sequence"/>
</dbReference>
<evidence type="ECO:0000313" key="2">
    <source>
        <dbReference type="EMBL" id="MFD1053893.1"/>
    </source>
</evidence>
<feature type="region of interest" description="Disordered" evidence="1">
    <location>
        <begin position="35"/>
        <end position="59"/>
    </location>
</feature>
<evidence type="ECO:0008006" key="4">
    <source>
        <dbReference type="Google" id="ProtNLM"/>
    </source>
</evidence>
<dbReference type="EMBL" id="JBHTKH010000003">
    <property type="protein sequence ID" value="MFD1053893.1"/>
    <property type="molecule type" value="Genomic_DNA"/>
</dbReference>
<comment type="caution">
    <text evidence="2">The sequence shown here is derived from an EMBL/GenBank/DDBJ whole genome shotgun (WGS) entry which is preliminary data.</text>
</comment>
<evidence type="ECO:0000313" key="3">
    <source>
        <dbReference type="Proteomes" id="UP001597046"/>
    </source>
</evidence>
<organism evidence="2 3">
    <name type="scientific">Terrabacter terrigena</name>
    <dbReference type="NCBI Taxonomy" id="574718"/>
    <lineage>
        <taxon>Bacteria</taxon>
        <taxon>Bacillati</taxon>
        <taxon>Actinomycetota</taxon>
        <taxon>Actinomycetes</taxon>
        <taxon>Micrococcales</taxon>
        <taxon>Intrasporangiaceae</taxon>
        <taxon>Terrabacter</taxon>
    </lineage>
</organism>
<sequence>MTTRTKAKPAALLLLAVFAAILLAVHGMPVVATGTSADQPAGTSRPSTPSGGAGAATDGFGGGRAAERALVASFGLGSANAAGSLPFTVTGSVTGLAPGLWRPVAATVHNPNAVTIRVTSLVLSVAMDSAPPGCRTSTNVEIEQADWDPNRDITVPPGGRVTLAERGVANPRIRLRDLPTVNQDVCKGKSFMLVWSGTATT</sequence>
<feature type="compositionally biased region" description="Polar residues" evidence="1">
    <location>
        <begin position="35"/>
        <end position="50"/>
    </location>
</feature>
<reference evidence="3" key="1">
    <citation type="journal article" date="2019" name="Int. J. Syst. Evol. Microbiol.">
        <title>The Global Catalogue of Microorganisms (GCM) 10K type strain sequencing project: providing services to taxonomists for standard genome sequencing and annotation.</title>
        <authorList>
            <consortium name="The Broad Institute Genomics Platform"/>
            <consortium name="The Broad Institute Genome Sequencing Center for Infectious Disease"/>
            <person name="Wu L."/>
            <person name="Ma J."/>
        </authorList>
    </citation>
    <scope>NUCLEOTIDE SEQUENCE [LARGE SCALE GENOMIC DNA]</scope>
    <source>
        <strain evidence="3">CCUG 57508</strain>
    </source>
</reference>
<proteinExistence type="predicted"/>
<name>A0ABW3MUZ2_9MICO</name>